<sequence>MAGTRLDVLLHARGLYPSREAARRAVMAGLVKVGGERADKPGMKVHDDAVLDVVEPEHNFVSRGGLKLQQALERFDVDVTGRVAVDVGASTGGFTDCLLQHGAARVYAVDVGYGQLAWTLRNDPRVVVMERMNFRHADEALFDPRPSVAVMDVSFISTKLLFPKLAAVSVASADVLSLVKPQFEAGRGSVGKGGIVRDPRVHLRVLVDMLDHVTSVGWSCHGLTFSPISGGDGNIEFLAWWKMAEGASDNDWKSVAKAVVVEAWRELQGESVEVVLESPLT</sequence>
<organism evidence="5 6">
    <name type="scientific">Alicyclobacillus fastidiosus</name>
    <dbReference type="NCBI Taxonomy" id="392011"/>
    <lineage>
        <taxon>Bacteria</taxon>
        <taxon>Bacillati</taxon>
        <taxon>Bacillota</taxon>
        <taxon>Bacilli</taxon>
        <taxon>Bacillales</taxon>
        <taxon>Alicyclobacillaceae</taxon>
        <taxon>Alicyclobacillus</taxon>
    </lineage>
</organism>
<dbReference type="InterPro" id="IPR002877">
    <property type="entry name" value="RNA_MeTrfase_FtsJ_dom"/>
</dbReference>
<dbReference type="CDD" id="cd00165">
    <property type="entry name" value="S4"/>
    <property type="match status" value="1"/>
</dbReference>
<dbReference type="SUPFAM" id="SSF55174">
    <property type="entry name" value="Alpha-L RNA-binding motif"/>
    <property type="match status" value="1"/>
</dbReference>
<keyword evidence="1 3" id="KW-0694">RNA-binding</keyword>
<dbReference type="SUPFAM" id="SSF53335">
    <property type="entry name" value="S-adenosyl-L-methionine-dependent methyltransferases"/>
    <property type="match status" value="1"/>
</dbReference>
<protein>
    <submittedName>
        <fullName evidence="5">TlyA family RNA methyltransferase</fullName>
    </submittedName>
</protein>
<dbReference type="GO" id="GO:0008168">
    <property type="term" value="F:methyltransferase activity"/>
    <property type="evidence" value="ECO:0007669"/>
    <property type="project" value="UniProtKB-KW"/>
</dbReference>
<evidence type="ECO:0000256" key="2">
    <source>
        <dbReference type="ARBA" id="ARBA00029460"/>
    </source>
</evidence>
<dbReference type="InterPro" id="IPR004538">
    <property type="entry name" value="Hemolysin_A/TlyA"/>
</dbReference>
<evidence type="ECO:0000256" key="3">
    <source>
        <dbReference type="PROSITE-ProRule" id="PRU00182"/>
    </source>
</evidence>
<dbReference type="PANTHER" id="PTHR32319">
    <property type="entry name" value="BACTERIAL HEMOLYSIN-LIKE PROTEIN"/>
    <property type="match status" value="1"/>
</dbReference>
<dbReference type="Pfam" id="PF01479">
    <property type="entry name" value="S4"/>
    <property type="match status" value="1"/>
</dbReference>
<dbReference type="GO" id="GO:0032259">
    <property type="term" value="P:methylation"/>
    <property type="evidence" value="ECO:0007669"/>
    <property type="project" value="UniProtKB-KW"/>
</dbReference>
<keyword evidence="6" id="KW-1185">Reference proteome</keyword>
<evidence type="ECO:0000259" key="4">
    <source>
        <dbReference type="SMART" id="SM00363"/>
    </source>
</evidence>
<dbReference type="Proteomes" id="UP001579974">
    <property type="component" value="Unassembled WGS sequence"/>
</dbReference>
<dbReference type="RefSeq" id="WP_275476611.1">
    <property type="nucleotide sequence ID" value="NZ_CP162940.1"/>
</dbReference>
<dbReference type="Pfam" id="PF01728">
    <property type="entry name" value="FtsJ"/>
    <property type="match status" value="1"/>
</dbReference>
<reference evidence="5 6" key="1">
    <citation type="journal article" date="2024" name="Int. J. Mol. Sci.">
        <title>Exploration of Alicyclobacillus spp. Genome in Search of Antibiotic Resistance.</title>
        <authorList>
            <person name="Bucka-Kolendo J."/>
            <person name="Kiousi D.E."/>
            <person name="Dekowska A."/>
            <person name="Mikolajczuk-Szczyrba A."/>
            <person name="Karadedos D.M."/>
            <person name="Michael P."/>
            <person name="Galanis A."/>
            <person name="Sokolowska B."/>
        </authorList>
    </citation>
    <scope>NUCLEOTIDE SEQUENCE [LARGE SCALE GENOMIC DNA]</scope>
    <source>
        <strain evidence="5 6">KKP 3000</strain>
    </source>
</reference>
<dbReference type="PIRSF" id="PIRSF005578">
    <property type="entry name" value="TlyA"/>
    <property type="match status" value="1"/>
</dbReference>
<keyword evidence="5" id="KW-0808">Transferase</keyword>
<dbReference type="PROSITE" id="PS50889">
    <property type="entry name" value="S4"/>
    <property type="match status" value="1"/>
</dbReference>
<dbReference type="Gene3D" id="3.10.290.10">
    <property type="entry name" value="RNA-binding S4 domain"/>
    <property type="match status" value="1"/>
</dbReference>
<comment type="similarity">
    <text evidence="2">Belongs to the TlyA family.</text>
</comment>
<evidence type="ECO:0000313" key="5">
    <source>
        <dbReference type="EMBL" id="MFB5191158.1"/>
    </source>
</evidence>
<evidence type="ECO:0000313" key="6">
    <source>
        <dbReference type="Proteomes" id="UP001579974"/>
    </source>
</evidence>
<comment type="caution">
    <text evidence="5">The sequence shown here is derived from an EMBL/GenBank/DDBJ whole genome shotgun (WGS) entry which is preliminary data.</text>
</comment>
<dbReference type="EMBL" id="JBDXSU010000009">
    <property type="protein sequence ID" value="MFB5191158.1"/>
    <property type="molecule type" value="Genomic_DNA"/>
</dbReference>
<feature type="domain" description="RNA-binding S4" evidence="4">
    <location>
        <begin position="4"/>
        <end position="67"/>
    </location>
</feature>
<dbReference type="SMART" id="SM00363">
    <property type="entry name" value="S4"/>
    <property type="match status" value="1"/>
</dbReference>
<dbReference type="Gene3D" id="3.40.50.150">
    <property type="entry name" value="Vaccinia Virus protein VP39"/>
    <property type="match status" value="1"/>
</dbReference>
<dbReference type="NCBIfam" id="TIGR00478">
    <property type="entry name" value="tly"/>
    <property type="match status" value="1"/>
</dbReference>
<gene>
    <name evidence="5" type="ORF">KKP3000_004662</name>
</gene>
<evidence type="ECO:0000256" key="1">
    <source>
        <dbReference type="ARBA" id="ARBA00022884"/>
    </source>
</evidence>
<name>A0ABV5AFW3_9BACL</name>
<dbReference type="PANTHER" id="PTHR32319:SF0">
    <property type="entry name" value="BACTERIAL HEMOLYSIN-LIKE PROTEIN"/>
    <property type="match status" value="1"/>
</dbReference>
<dbReference type="InterPro" id="IPR047048">
    <property type="entry name" value="TlyA"/>
</dbReference>
<proteinExistence type="inferred from homology"/>
<dbReference type="InterPro" id="IPR036986">
    <property type="entry name" value="S4_RNA-bd_sf"/>
</dbReference>
<dbReference type="InterPro" id="IPR029063">
    <property type="entry name" value="SAM-dependent_MTases_sf"/>
</dbReference>
<dbReference type="InterPro" id="IPR002942">
    <property type="entry name" value="S4_RNA-bd"/>
</dbReference>
<accession>A0ABV5AFW3</accession>
<keyword evidence="5" id="KW-0489">Methyltransferase</keyword>
<dbReference type="CDD" id="cd02440">
    <property type="entry name" value="AdoMet_MTases"/>
    <property type="match status" value="1"/>
</dbReference>